<dbReference type="Proteomes" id="UP000236291">
    <property type="component" value="Unassembled WGS sequence"/>
</dbReference>
<gene>
    <name evidence="7" type="ORF">L195_g052288</name>
</gene>
<evidence type="ECO:0000256" key="4">
    <source>
        <dbReference type="ARBA" id="ARBA00023002"/>
    </source>
</evidence>
<comment type="caution">
    <text evidence="7">The sequence shown here is derived from an EMBL/GenBank/DDBJ whole genome shotgun (WGS) entry which is preliminary data.</text>
</comment>
<sequence>MCNFRYEVLIENLMDPAHVPYAHYGVMNTAQPKEKDDREGGRPLELSIEELDVNGFTATQGWSKSIFMPPSIFYNVFTSNNTLYDPNYAYSDPNKPASSVETKVVKSSFQKKIALIFICIPVSP</sequence>
<evidence type="ECO:0000313" key="8">
    <source>
        <dbReference type="Proteomes" id="UP000236291"/>
    </source>
</evidence>
<accession>A0A2K3K4C3</accession>
<dbReference type="PANTHER" id="PTHR21266">
    <property type="entry name" value="IRON-SULFUR DOMAIN CONTAINING PROTEIN"/>
    <property type="match status" value="1"/>
</dbReference>
<dbReference type="Gene3D" id="3.90.380.10">
    <property type="entry name" value="Naphthalene 1,2-dioxygenase Alpha Subunit, Chain A, domain 1"/>
    <property type="match status" value="1"/>
</dbReference>
<reference evidence="7 8" key="2">
    <citation type="journal article" date="2017" name="Front. Plant Sci.">
        <title>Gene Classification and Mining of Molecular Markers Useful in Red Clover (Trifolium pratense) Breeding.</title>
        <authorList>
            <person name="Istvanek J."/>
            <person name="Dluhosova J."/>
            <person name="Dluhos P."/>
            <person name="Patkova L."/>
            <person name="Nedelnik J."/>
            <person name="Repkova J."/>
        </authorList>
    </citation>
    <scope>NUCLEOTIDE SEQUENCE [LARGE SCALE GENOMIC DNA]</scope>
    <source>
        <strain evidence="8">cv. Tatra</strain>
        <tissue evidence="7">Young leaves</tissue>
    </source>
</reference>
<keyword evidence="3" id="KW-1133">Transmembrane helix</keyword>
<organism evidence="7 8">
    <name type="scientific">Trifolium pratense</name>
    <name type="common">Red clover</name>
    <dbReference type="NCBI Taxonomy" id="57577"/>
    <lineage>
        <taxon>Eukaryota</taxon>
        <taxon>Viridiplantae</taxon>
        <taxon>Streptophyta</taxon>
        <taxon>Embryophyta</taxon>
        <taxon>Tracheophyta</taxon>
        <taxon>Spermatophyta</taxon>
        <taxon>Magnoliopsida</taxon>
        <taxon>eudicotyledons</taxon>
        <taxon>Gunneridae</taxon>
        <taxon>Pentapetalae</taxon>
        <taxon>rosids</taxon>
        <taxon>fabids</taxon>
        <taxon>Fabales</taxon>
        <taxon>Fabaceae</taxon>
        <taxon>Papilionoideae</taxon>
        <taxon>50 kb inversion clade</taxon>
        <taxon>NPAAA clade</taxon>
        <taxon>Hologalegina</taxon>
        <taxon>IRL clade</taxon>
        <taxon>Trifolieae</taxon>
        <taxon>Trifolium</taxon>
    </lineage>
</organism>
<dbReference type="SUPFAM" id="SSF55961">
    <property type="entry name" value="Bet v1-like"/>
    <property type="match status" value="1"/>
</dbReference>
<dbReference type="Pfam" id="PF19112">
    <property type="entry name" value="VanA_C"/>
    <property type="match status" value="1"/>
</dbReference>
<dbReference type="GO" id="GO:0005737">
    <property type="term" value="C:cytoplasm"/>
    <property type="evidence" value="ECO:0007669"/>
    <property type="project" value="TreeGrafter"/>
</dbReference>
<evidence type="ECO:0000256" key="1">
    <source>
        <dbReference type="ARBA" id="ARBA00004370"/>
    </source>
</evidence>
<evidence type="ECO:0000259" key="6">
    <source>
        <dbReference type="Pfam" id="PF19112"/>
    </source>
</evidence>
<dbReference type="GO" id="GO:0016020">
    <property type="term" value="C:membrane"/>
    <property type="evidence" value="ECO:0007669"/>
    <property type="project" value="UniProtKB-SubCell"/>
</dbReference>
<keyword evidence="2" id="KW-0812">Transmembrane</keyword>
<dbReference type="PANTHER" id="PTHR21266:SF32">
    <property type="entry name" value="CHOLESTEROL 7-DESATURASE NVD"/>
    <property type="match status" value="1"/>
</dbReference>
<dbReference type="EMBL" id="ASHM01084467">
    <property type="protein sequence ID" value="PNX61116.1"/>
    <property type="molecule type" value="Genomic_DNA"/>
</dbReference>
<name>A0A2K3K4C3_TRIPR</name>
<protein>
    <submittedName>
        <fullName evidence="7">Protochlorophyllide-dependent translocon component chloroplastic-like</fullName>
    </submittedName>
</protein>
<keyword evidence="5" id="KW-0472">Membrane</keyword>
<dbReference type="AlphaFoldDB" id="A0A2K3K4C3"/>
<proteinExistence type="predicted"/>
<feature type="non-terminal residue" evidence="7">
    <location>
        <position position="124"/>
    </location>
</feature>
<reference evidence="7 8" key="1">
    <citation type="journal article" date="2014" name="Am. J. Bot.">
        <title>Genome assembly and annotation for red clover (Trifolium pratense; Fabaceae).</title>
        <authorList>
            <person name="Istvanek J."/>
            <person name="Jaros M."/>
            <person name="Krenek A."/>
            <person name="Repkova J."/>
        </authorList>
    </citation>
    <scope>NUCLEOTIDE SEQUENCE [LARGE SCALE GENOMIC DNA]</scope>
    <source>
        <strain evidence="8">cv. Tatra</strain>
        <tissue evidence="7">Young leaves</tissue>
    </source>
</reference>
<dbReference type="GO" id="GO:0016491">
    <property type="term" value="F:oxidoreductase activity"/>
    <property type="evidence" value="ECO:0007669"/>
    <property type="project" value="UniProtKB-KW"/>
</dbReference>
<dbReference type="ExpressionAtlas" id="A0A2K3K4C3">
    <property type="expression patterns" value="baseline"/>
</dbReference>
<evidence type="ECO:0000256" key="2">
    <source>
        <dbReference type="ARBA" id="ARBA00022692"/>
    </source>
</evidence>
<keyword evidence="4" id="KW-0560">Oxidoreductase</keyword>
<feature type="domain" description="Vanillate O-demethylase oxygenase-like C-terminal catalytic" evidence="6">
    <location>
        <begin position="5"/>
        <end position="32"/>
    </location>
</feature>
<dbReference type="InterPro" id="IPR044043">
    <property type="entry name" value="VanA_C_cat"/>
</dbReference>
<evidence type="ECO:0000256" key="3">
    <source>
        <dbReference type="ARBA" id="ARBA00022989"/>
    </source>
</evidence>
<dbReference type="STRING" id="57577.A0A2K3K4C3"/>
<dbReference type="InterPro" id="IPR050584">
    <property type="entry name" value="Cholesterol_7-desaturase"/>
</dbReference>
<comment type="subcellular location">
    <subcellularLocation>
        <location evidence="1">Membrane</location>
    </subcellularLocation>
</comment>
<evidence type="ECO:0000313" key="7">
    <source>
        <dbReference type="EMBL" id="PNX61116.1"/>
    </source>
</evidence>
<evidence type="ECO:0000256" key="5">
    <source>
        <dbReference type="ARBA" id="ARBA00023136"/>
    </source>
</evidence>